<dbReference type="Pfam" id="PF04230">
    <property type="entry name" value="PS_pyruv_trans"/>
    <property type="match status" value="1"/>
</dbReference>
<accession>A0ABV6BGY8</accession>
<dbReference type="EMBL" id="JBHLXP010000005">
    <property type="protein sequence ID" value="MFC0050115.1"/>
    <property type="molecule type" value="Genomic_DNA"/>
</dbReference>
<evidence type="ECO:0000259" key="1">
    <source>
        <dbReference type="Pfam" id="PF04230"/>
    </source>
</evidence>
<keyword evidence="3" id="KW-1185">Reference proteome</keyword>
<organism evidence="2 3">
    <name type="scientific">Rheinheimera tilapiae</name>
    <dbReference type="NCBI Taxonomy" id="875043"/>
    <lineage>
        <taxon>Bacteria</taxon>
        <taxon>Pseudomonadati</taxon>
        <taxon>Pseudomonadota</taxon>
        <taxon>Gammaproteobacteria</taxon>
        <taxon>Chromatiales</taxon>
        <taxon>Chromatiaceae</taxon>
        <taxon>Rheinheimera</taxon>
    </lineage>
</organism>
<dbReference type="RefSeq" id="WP_377247288.1">
    <property type="nucleotide sequence ID" value="NZ_JBHLXP010000005.1"/>
</dbReference>
<dbReference type="GO" id="GO:0016740">
    <property type="term" value="F:transferase activity"/>
    <property type="evidence" value="ECO:0007669"/>
    <property type="project" value="UniProtKB-KW"/>
</dbReference>
<reference evidence="2 3" key="1">
    <citation type="submission" date="2024-09" db="EMBL/GenBank/DDBJ databases">
        <authorList>
            <person name="Sun Q."/>
            <person name="Mori K."/>
        </authorList>
    </citation>
    <scope>NUCLEOTIDE SEQUENCE [LARGE SCALE GENOMIC DNA]</scope>
    <source>
        <strain evidence="2 3">KCTC 23315</strain>
    </source>
</reference>
<gene>
    <name evidence="2" type="ORF">ACFFJP_17580</name>
</gene>
<keyword evidence="2" id="KW-0808">Transferase</keyword>
<evidence type="ECO:0000313" key="3">
    <source>
        <dbReference type="Proteomes" id="UP001589813"/>
    </source>
</evidence>
<proteinExistence type="predicted"/>
<dbReference type="PANTHER" id="PTHR36836:SF1">
    <property type="entry name" value="COLANIC ACID BIOSYNTHESIS PROTEIN WCAK"/>
    <property type="match status" value="1"/>
</dbReference>
<comment type="caution">
    <text evidence="2">The sequence shown here is derived from an EMBL/GenBank/DDBJ whole genome shotgun (WGS) entry which is preliminary data.</text>
</comment>
<dbReference type="InterPro" id="IPR007345">
    <property type="entry name" value="Polysacch_pyruvyl_Trfase"/>
</dbReference>
<feature type="domain" description="Polysaccharide pyruvyl transferase" evidence="1">
    <location>
        <begin position="12"/>
        <end position="317"/>
    </location>
</feature>
<sequence>MLIEVRGVQFVNKGAYLMLVACLEQVRSHYPEAKICLAPNKNSPFLSRASIGAFQKVSFRFRGVDLNVLSYFIPSKLKHFLRHWFGFVFESDIDLVIDASGFAYGDQWGGRNVRLLGAEIRRLKRHKAGYILLPQAFGPFSKPADKQALAQGLPQALLVCARDEQSFQYLKDSAPDADIQQFADFTNLVAPRLPEVSASLQQPQRYGLIIPNSAMLGPRNRNSAWREHYVHQLITSATLMRQLGIIPIVLNHEGEADAALCHQLLAAVDGLQLVSPAHPAEVKGWIAAATLVVCSRFHGCVSALSSGVPCIGTSWSHKYEMLFAEYEQQDALIKPETSETELSALFARVMTEENLQVLQQRAAFWKIHSDDLWQLVFTKIQQAIDSGKVQIKRA</sequence>
<dbReference type="PANTHER" id="PTHR36836">
    <property type="entry name" value="COLANIC ACID BIOSYNTHESIS PROTEIN WCAK"/>
    <property type="match status" value="1"/>
</dbReference>
<name>A0ABV6BGY8_9GAMM</name>
<evidence type="ECO:0000313" key="2">
    <source>
        <dbReference type="EMBL" id="MFC0050115.1"/>
    </source>
</evidence>
<protein>
    <submittedName>
        <fullName evidence="2">Polysaccharide pyruvyl transferase family protein</fullName>
    </submittedName>
</protein>
<dbReference type="Proteomes" id="UP001589813">
    <property type="component" value="Unassembled WGS sequence"/>
</dbReference>